<evidence type="ECO:0000256" key="1">
    <source>
        <dbReference type="SAM" id="Phobius"/>
    </source>
</evidence>
<dbReference type="Pfam" id="PF10617">
    <property type="entry name" value="DUF2474"/>
    <property type="match status" value="1"/>
</dbReference>
<keyword evidence="1" id="KW-1133">Transmembrane helix</keyword>
<feature type="transmembrane region" description="Helical" evidence="1">
    <location>
        <begin position="12"/>
        <end position="36"/>
    </location>
</feature>
<organism evidence="2 3">
    <name type="scientific">Microbulbifer elongatus</name>
    <dbReference type="NCBI Taxonomy" id="86173"/>
    <lineage>
        <taxon>Bacteria</taxon>
        <taxon>Pseudomonadati</taxon>
        <taxon>Pseudomonadota</taxon>
        <taxon>Gammaproteobacteria</taxon>
        <taxon>Cellvibrionales</taxon>
        <taxon>Microbulbiferaceae</taxon>
        <taxon>Microbulbifer</taxon>
    </lineage>
</organism>
<evidence type="ECO:0000313" key="2">
    <source>
        <dbReference type="EMBL" id="MCQ3829986.1"/>
    </source>
</evidence>
<gene>
    <name evidence="2" type="ORF">HXX02_11060</name>
</gene>
<dbReference type="PROSITE" id="PS51257">
    <property type="entry name" value="PROKAR_LIPOPROTEIN"/>
    <property type="match status" value="1"/>
</dbReference>
<name>A0ABT1P1L8_9GAMM</name>
<dbReference type="InterPro" id="IPR018895">
    <property type="entry name" value="DUF2474"/>
</dbReference>
<evidence type="ECO:0000313" key="3">
    <source>
        <dbReference type="Proteomes" id="UP001205566"/>
    </source>
</evidence>
<keyword evidence="1" id="KW-0472">Membrane</keyword>
<dbReference type="RefSeq" id="WP_255874988.1">
    <property type="nucleotide sequence ID" value="NZ_JACASI010000030.1"/>
</dbReference>
<proteinExistence type="predicted"/>
<comment type="caution">
    <text evidence="2">The sequence shown here is derived from an EMBL/GenBank/DDBJ whole genome shotgun (WGS) entry which is preliminary data.</text>
</comment>
<sequence length="38" mass="4402">MKLESATWKRLGWMLAIWLMSVVALGCVSLILKWWLAP</sequence>
<accession>A0ABT1P1L8</accession>
<keyword evidence="1" id="KW-0812">Transmembrane</keyword>
<keyword evidence="3" id="KW-1185">Reference proteome</keyword>
<protein>
    <submittedName>
        <fullName evidence="2">DUF2474 family protein</fullName>
    </submittedName>
</protein>
<dbReference type="EMBL" id="JACASI010000030">
    <property type="protein sequence ID" value="MCQ3829986.1"/>
    <property type="molecule type" value="Genomic_DNA"/>
</dbReference>
<reference evidence="2" key="1">
    <citation type="thesis" date="2020" institute="Technische Universitat Dresden" country="Dresden, Germany">
        <title>The Agarolytic System of Microbulbifer elongatus PORT2, Isolated from Batu Karas, Pangandaran West Java Indonesia.</title>
        <authorList>
            <person name="Anggraeni S.R."/>
        </authorList>
    </citation>
    <scope>NUCLEOTIDE SEQUENCE</scope>
    <source>
        <strain evidence="2">PORT2</strain>
    </source>
</reference>
<dbReference type="Proteomes" id="UP001205566">
    <property type="component" value="Unassembled WGS sequence"/>
</dbReference>